<protein>
    <submittedName>
        <fullName evidence="2">Uncharacterized protein</fullName>
    </submittedName>
</protein>
<dbReference type="EMBL" id="CP069104">
    <property type="protein sequence ID" value="QSS54506.1"/>
    <property type="molecule type" value="Genomic_DNA"/>
</dbReference>
<feature type="compositionally biased region" description="Basic and acidic residues" evidence="1">
    <location>
        <begin position="8"/>
        <end position="23"/>
    </location>
</feature>
<reference evidence="2" key="1">
    <citation type="submission" date="2021-01" db="EMBL/GenBank/DDBJ databases">
        <title>Chromosome-level genome assembly of a human fungal pathogen reveals clustering of transcriptionally co-regulated genes.</title>
        <authorList>
            <person name="Voorhies M."/>
            <person name="Cohen S."/>
            <person name="Shea T.P."/>
            <person name="Petrus S."/>
            <person name="Munoz J.F."/>
            <person name="Poplawski S."/>
            <person name="Goldman W.E."/>
            <person name="Michael T."/>
            <person name="Cuomo C.A."/>
            <person name="Sil A."/>
            <person name="Beyhan S."/>
        </authorList>
    </citation>
    <scope>NUCLEOTIDE SEQUENCE</scope>
    <source>
        <strain evidence="2">H88</strain>
    </source>
</reference>
<proteinExistence type="predicted"/>
<evidence type="ECO:0000313" key="2">
    <source>
        <dbReference type="EMBL" id="QSS54506.1"/>
    </source>
</evidence>
<accession>A0A8A1LKQ2</accession>
<evidence type="ECO:0000313" key="3">
    <source>
        <dbReference type="Proteomes" id="UP000663419"/>
    </source>
</evidence>
<feature type="region of interest" description="Disordered" evidence="1">
    <location>
        <begin position="35"/>
        <end position="66"/>
    </location>
</feature>
<sequence length="66" mass="7687">MDWTTSKLLDELGPRTERKKNDIAQEMGCHLLPFHPRMKKTRPATRVSEGEYTPPSHCTGKRMNFE</sequence>
<dbReference type="AlphaFoldDB" id="A0A8A1LKQ2"/>
<name>A0A8A1LKQ2_AJEC8</name>
<dbReference type="Proteomes" id="UP000663419">
    <property type="component" value="Chromosome 3"/>
</dbReference>
<dbReference type="VEuPathDB" id="FungiDB:I7I53_02074"/>
<feature type="region of interest" description="Disordered" evidence="1">
    <location>
        <begin position="1"/>
        <end position="23"/>
    </location>
</feature>
<organism evidence="2 3">
    <name type="scientific">Ajellomyces capsulatus (strain H88)</name>
    <name type="common">Darling's disease fungus</name>
    <name type="synonym">Histoplasma capsulatum</name>
    <dbReference type="NCBI Taxonomy" id="544711"/>
    <lineage>
        <taxon>Eukaryota</taxon>
        <taxon>Fungi</taxon>
        <taxon>Dikarya</taxon>
        <taxon>Ascomycota</taxon>
        <taxon>Pezizomycotina</taxon>
        <taxon>Eurotiomycetes</taxon>
        <taxon>Eurotiomycetidae</taxon>
        <taxon>Onygenales</taxon>
        <taxon>Ajellomycetaceae</taxon>
        <taxon>Histoplasma</taxon>
    </lineage>
</organism>
<gene>
    <name evidence="2" type="ORF">I7I53_02074</name>
</gene>
<evidence type="ECO:0000256" key="1">
    <source>
        <dbReference type="SAM" id="MobiDB-lite"/>
    </source>
</evidence>